<proteinExistence type="predicted"/>
<evidence type="ECO:0000313" key="4">
    <source>
        <dbReference type="EMBL" id="HIU34388.1"/>
    </source>
</evidence>
<dbReference type="GO" id="GO:0016491">
    <property type="term" value="F:oxidoreductase activity"/>
    <property type="evidence" value="ECO:0007669"/>
    <property type="project" value="InterPro"/>
</dbReference>
<sequence>MKVLMFNGSARPHGCTFTALSEIGRQLEKEGIDSQIIQIGGQPIRDCIGCKACSNLNGQCVFNDDPINEWILLAREADGFVFGTPVYYAHPSGRLLSVLDRMFYAGSSAFRHKPGAAVASARRAGTTASLDAVNKFFAFAQMPMVPSNYWNMVHGNTPEEVLQDLEGLQTMRNLARNLAWMLRLIRLGRENGLVAPEAETGQRTNFIR</sequence>
<feature type="domain" description="NADPH-dependent FMN reductase-like" evidence="3">
    <location>
        <begin position="1"/>
        <end position="156"/>
    </location>
</feature>
<reference evidence="4" key="1">
    <citation type="submission" date="2020-10" db="EMBL/GenBank/DDBJ databases">
        <authorList>
            <person name="Gilroy R."/>
        </authorList>
    </citation>
    <scope>NUCLEOTIDE SEQUENCE</scope>
    <source>
        <strain evidence="4">ChiHcec3-11533</strain>
    </source>
</reference>
<dbReference type="InterPro" id="IPR005025">
    <property type="entry name" value="FMN_Rdtase-like_dom"/>
</dbReference>
<dbReference type="InterPro" id="IPR029039">
    <property type="entry name" value="Flavoprotein-like_sf"/>
</dbReference>
<accession>A0A9D1IBV6</accession>
<dbReference type="InterPro" id="IPR051796">
    <property type="entry name" value="ISF_SsuE-like"/>
</dbReference>
<dbReference type="Pfam" id="PF03358">
    <property type="entry name" value="FMN_red"/>
    <property type="match status" value="1"/>
</dbReference>
<evidence type="ECO:0000259" key="3">
    <source>
        <dbReference type="Pfam" id="PF03358"/>
    </source>
</evidence>
<dbReference type="PANTHER" id="PTHR43278:SF4">
    <property type="entry name" value="NAD(P)H-DEPENDENT FMN-CONTAINING OXIDOREDUCTASE YWQN-RELATED"/>
    <property type="match status" value="1"/>
</dbReference>
<dbReference type="EMBL" id="DVMU01000169">
    <property type="protein sequence ID" value="HIU34388.1"/>
    <property type="molecule type" value="Genomic_DNA"/>
</dbReference>
<protein>
    <submittedName>
        <fullName evidence="4">Flavodoxin family protein</fullName>
    </submittedName>
</protein>
<keyword evidence="1" id="KW-0285">Flavoprotein</keyword>
<dbReference type="PANTHER" id="PTHR43278">
    <property type="entry name" value="NAD(P)H-DEPENDENT FMN-CONTAINING OXIDOREDUCTASE YWQN-RELATED"/>
    <property type="match status" value="1"/>
</dbReference>
<dbReference type="SUPFAM" id="SSF52218">
    <property type="entry name" value="Flavoproteins"/>
    <property type="match status" value="1"/>
</dbReference>
<name>A0A9D1IBV6_9FIRM</name>
<dbReference type="AlphaFoldDB" id="A0A9D1IBV6"/>
<evidence type="ECO:0000313" key="5">
    <source>
        <dbReference type="Proteomes" id="UP000824072"/>
    </source>
</evidence>
<comment type="caution">
    <text evidence="4">The sequence shown here is derived from an EMBL/GenBank/DDBJ whole genome shotgun (WGS) entry which is preliminary data.</text>
</comment>
<dbReference type="Proteomes" id="UP000824072">
    <property type="component" value="Unassembled WGS sequence"/>
</dbReference>
<evidence type="ECO:0000256" key="1">
    <source>
        <dbReference type="ARBA" id="ARBA00022630"/>
    </source>
</evidence>
<organism evidence="4 5">
    <name type="scientific">Candidatus Pullichristensenella excrementigallinarum</name>
    <dbReference type="NCBI Taxonomy" id="2840907"/>
    <lineage>
        <taxon>Bacteria</taxon>
        <taxon>Bacillati</taxon>
        <taxon>Bacillota</taxon>
        <taxon>Clostridia</taxon>
        <taxon>Candidatus Pullichristensenella</taxon>
    </lineage>
</organism>
<keyword evidence="2" id="KW-0288">FMN</keyword>
<evidence type="ECO:0000256" key="2">
    <source>
        <dbReference type="ARBA" id="ARBA00022643"/>
    </source>
</evidence>
<dbReference type="Gene3D" id="3.40.50.360">
    <property type="match status" value="1"/>
</dbReference>
<gene>
    <name evidence="4" type="ORF">IAB02_07475</name>
</gene>
<reference evidence="4" key="2">
    <citation type="journal article" date="2021" name="PeerJ">
        <title>Extensive microbial diversity within the chicken gut microbiome revealed by metagenomics and culture.</title>
        <authorList>
            <person name="Gilroy R."/>
            <person name="Ravi A."/>
            <person name="Getino M."/>
            <person name="Pursley I."/>
            <person name="Horton D.L."/>
            <person name="Alikhan N.F."/>
            <person name="Baker D."/>
            <person name="Gharbi K."/>
            <person name="Hall N."/>
            <person name="Watson M."/>
            <person name="Adriaenssens E.M."/>
            <person name="Foster-Nyarko E."/>
            <person name="Jarju S."/>
            <person name="Secka A."/>
            <person name="Antonio M."/>
            <person name="Oren A."/>
            <person name="Chaudhuri R.R."/>
            <person name="La Ragione R."/>
            <person name="Hildebrand F."/>
            <person name="Pallen M.J."/>
        </authorList>
    </citation>
    <scope>NUCLEOTIDE SEQUENCE</scope>
    <source>
        <strain evidence="4">ChiHcec3-11533</strain>
    </source>
</reference>